<proteinExistence type="predicted"/>
<dbReference type="InterPro" id="IPR001647">
    <property type="entry name" value="HTH_TetR"/>
</dbReference>
<reference evidence="6 7" key="1">
    <citation type="submission" date="2019-07" db="EMBL/GenBank/DDBJ databases">
        <authorList>
            <person name="Huq M.A."/>
        </authorList>
    </citation>
    <scope>NUCLEOTIDE SEQUENCE [LARGE SCALE GENOMIC DNA]</scope>
    <source>
        <strain evidence="6 7">MAH-19</strain>
    </source>
</reference>
<dbReference type="SUPFAM" id="SSF48498">
    <property type="entry name" value="Tetracyclin repressor-like, C-terminal domain"/>
    <property type="match status" value="1"/>
</dbReference>
<feature type="domain" description="HTH tetR-type" evidence="5">
    <location>
        <begin position="4"/>
        <end position="64"/>
    </location>
</feature>
<dbReference type="PANTHER" id="PTHR47506">
    <property type="entry name" value="TRANSCRIPTIONAL REGULATORY PROTEIN"/>
    <property type="match status" value="1"/>
</dbReference>
<feature type="DNA-binding region" description="H-T-H motif" evidence="4">
    <location>
        <begin position="27"/>
        <end position="46"/>
    </location>
</feature>
<evidence type="ECO:0000256" key="3">
    <source>
        <dbReference type="ARBA" id="ARBA00023163"/>
    </source>
</evidence>
<evidence type="ECO:0000256" key="4">
    <source>
        <dbReference type="PROSITE-ProRule" id="PRU00335"/>
    </source>
</evidence>
<dbReference type="Gene3D" id="1.10.357.10">
    <property type="entry name" value="Tetracycline Repressor, domain 2"/>
    <property type="match status" value="1"/>
</dbReference>
<evidence type="ECO:0000256" key="2">
    <source>
        <dbReference type="ARBA" id="ARBA00023125"/>
    </source>
</evidence>
<keyword evidence="7" id="KW-1185">Reference proteome</keyword>
<dbReference type="Proteomes" id="UP000318733">
    <property type="component" value="Unassembled WGS sequence"/>
</dbReference>
<gene>
    <name evidence="6" type="ORF">FO440_12190</name>
</gene>
<dbReference type="PANTHER" id="PTHR47506:SF3">
    <property type="entry name" value="HTH-TYPE TRANSCRIPTIONAL REGULATOR LMRA"/>
    <property type="match status" value="1"/>
</dbReference>
<dbReference type="EMBL" id="VLPK01000002">
    <property type="protein sequence ID" value="TSJ40508.1"/>
    <property type="molecule type" value="Genomic_DNA"/>
</dbReference>
<keyword evidence="1" id="KW-0805">Transcription regulation</keyword>
<name>A0A556MKV9_9SPHI</name>
<dbReference type="GO" id="GO:0003677">
    <property type="term" value="F:DNA binding"/>
    <property type="evidence" value="ECO:0007669"/>
    <property type="project" value="UniProtKB-UniRule"/>
</dbReference>
<dbReference type="RefSeq" id="WP_144248546.1">
    <property type="nucleotide sequence ID" value="NZ_VLPK01000002.1"/>
</dbReference>
<sequence length="199" mass="22339">MSRVITRQKIISDSGALFEQKGYLNVTIPEIEKATGKTKAVLYGYFENRQSLANAVLEHNLTQKRAQILRQAALQPDQIRKLGVHIDLHDPEKKSLIVVGNSLPNAVETIHAYEEMKRIAADALIIWHQDIVELINGGIKTGEFTIKSEPEELAWLLISLVEGALLISQTTQNAKLGWQLLNQAKREFLQHLTLSNQAI</sequence>
<dbReference type="PROSITE" id="PS50977">
    <property type="entry name" value="HTH_TETR_2"/>
    <property type="match status" value="1"/>
</dbReference>
<dbReference type="InterPro" id="IPR009057">
    <property type="entry name" value="Homeodomain-like_sf"/>
</dbReference>
<accession>A0A556MKV9</accession>
<dbReference type="OrthoDB" id="9798857at2"/>
<evidence type="ECO:0000256" key="1">
    <source>
        <dbReference type="ARBA" id="ARBA00023015"/>
    </source>
</evidence>
<comment type="caution">
    <text evidence="6">The sequence shown here is derived from an EMBL/GenBank/DDBJ whole genome shotgun (WGS) entry which is preliminary data.</text>
</comment>
<evidence type="ECO:0000313" key="7">
    <source>
        <dbReference type="Proteomes" id="UP000318733"/>
    </source>
</evidence>
<dbReference type="AlphaFoldDB" id="A0A556MKV9"/>
<evidence type="ECO:0000313" key="6">
    <source>
        <dbReference type="EMBL" id="TSJ40508.1"/>
    </source>
</evidence>
<keyword evidence="3" id="KW-0804">Transcription</keyword>
<dbReference type="PRINTS" id="PR00455">
    <property type="entry name" value="HTHTETR"/>
</dbReference>
<dbReference type="Pfam" id="PF00440">
    <property type="entry name" value="TetR_N"/>
    <property type="match status" value="1"/>
</dbReference>
<dbReference type="SUPFAM" id="SSF46689">
    <property type="entry name" value="Homeodomain-like"/>
    <property type="match status" value="1"/>
</dbReference>
<organism evidence="6 7">
    <name type="scientific">Mucilaginibacter corticis</name>
    <dbReference type="NCBI Taxonomy" id="2597670"/>
    <lineage>
        <taxon>Bacteria</taxon>
        <taxon>Pseudomonadati</taxon>
        <taxon>Bacteroidota</taxon>
        <taxon>Sphingobacteriia</taxon>
        <taxon>Sphingobacteriales</taxon>
        <taxon>Sphingobacteriaceae</taxon>
        <taxon>Mucilaginibacter</taxon>
    </lineage>
</organism>
<protein>
    <submittedName>
        <fullName evidence="6">TetR/AcrR family transcriptional regulator</fullName>
    </submittedName>
</protein>
<evidence type="ECO:0000259" key="5">
    <source>
        <dbReference type="PROSITE" id="PS50977"/>
    </source>
</evidence>
<keyword evidence="2 4" id="KW-0238">DNA-binding</keyword>
<dbReference type="InterPro" id="IPR036271">
    <property type="entry name" value="Tet_transcr_reg_TetR-rel_C_sf"/>
</dbReference>